<keyword evidence="2" id="KW-1185">Reference proteome</keyword>
<proteinExistence type="predicted"/>
<comment type="caution">
    <text evidence="1">The sequence shown here is derived from an EMBL/GenBank/DDBJ whole genome shotgun (WGS) entry which is preliminary data.</text>
</comment>
<dbReference type="OrthoDB" id="2439880at2759"/>
<dbReference type="AlphaFoldDB" id="A0A9W4T481"/>
<evidence type="ECO:0000313" key="2">
    <source>
        <dbReference type="Proteomes" id="UP001153678"/>
    </source>
</evidence>
<sequence length="50" mass="5828">IEIDSVDSEDFCGASFEDAVNDIIEKYISQWPNDTYQEFTELCIKYELSN</sequence>
<dbReference type="Proteomes" id="UP001153678">
    <property type="component" value="Unassembled WGS sequence"/>
</dbReference>
<name>A0A9W4T481_9GLOM</name>
<organism evidence="1 2">
    <name type="scientific">Funneliformis geosporum</name>
    <dbReference type="NCBI Taxonomy" id="1117311"/>
    <lineage>
        <taxon>Eukaryota</taxon>
        <taxon>Fungi</taxon>
        <taxon>Fungi incertae sedis</taxon>
        <taxon>Mucoromycota</taxon>
        <taxon>Glomeromycotina</taxon>
        <taxon>Glomeromycetes</taxon>
        <taxon>Glomerales</taxon>
        <taxon>Glomeraceae</taxon>
        <taxon>Funneliformis</taxon>
    </lineage>
</organism>
<reference evidence="1" key="1">
    <citation type="submission" date="2022-08" db="EMBL/GenBank/DDBJ databases">
        <authorList>
            <person name="Kallberg Y."/>
            <person name="Tangrot J."/>
            <person name="Rosling A."/>
        </authorList>
    </citation>
    <scope>NUCLEOTIDE SEQUENCE</scope>
    <source>
        <strain evidence="1">Wild A</strain>
    </source>
</reference>
<protein>
    <submittedName>
        <fullName evidence="1">14342_t:CDS:1</fullName>
    </submittedName>
</protein>
<evidence type="ECO:0000313" key="1">
    <source>
        <dbReference type="EMBL" id="CAI2191952.1"/>
    </source>
</evidence>
<feature type="non-terminal residue" evidence="1">
    <location>
        <position position="1"/>
    </location>
</feature>
<dbReference type="EMBL" id="CAMKVN010007871">
    <property type="protein sequence ID" value="CAI2191952.1"/>
    <property type="molecule type" value="Genomic_DNA"/>
</dbReference>
<accession>A0A9W4T481</accession>
<gene>
    <name evidence="1" type="ORF">FWILDA_LOCUS15331</name>
</gene>